<accession>A0A069QK61</accession>
<dbReference type="AlphaFoldDB" id="A0A069QK61"/>
<name>A0A069QK61_HOYLO</name>
<evidence type="ECO:0000313" key="1">
    <source>
        <dbReference type="EMBL" id="KDR53185.1"/>
    </source>
</evidence>
<protein>
    <submittedName>
        <fullName evidence="1">Uncharacterized protein</fullName>
    </submittedName>
</protein>
<reference evidence="1 2" key="1">
    <citation type="submission" date="2013-08" db="EMBL/GenBank/DDBJ databases">
        <authorList>
            <person name="Weinstock G."/>
            <person name="Sodergren E."/>
            <person name="Wylie T."/>
            <person name="Fulton L."/>
            <person name="Fulton R."/>
            <person name="Fronick C."/>
            <person name="O'Laughlin M."/>
            <person name="Godfrey J."/>
            <person name="Miner T."/>
            <person name="Herter B."/>
            <person name="Appelbaum E."/>
            <person name="Cordes M."/>
            <person name="Lek S."/>
            <person name="Wollam A."/>
            <person name="Pepin K.H."/>
            <person name="Palsikar V.B."/>
            <person name="Mitreva M."/>
            <person name="Wilson R.K."/>
        </authorList>
    </citation>
    <scope>NUCLEOTIDE SEQUENCE [LARGE SCALE GENOMIC DNA]</scope>
    <source>
        <strain evidence="1 2">ATCC 15930</strain>
    </source>
</reference>
<dbReference type="EMBL" id="JNGW01000024">
    <property type="protein sequence ID" value="KDR53185.1"/>
    <property type="molecule type" value="Genomic_DNA"/>
</dbReference>
<organism evidence="1 2">
    <name type="scientific">Hoylesella loescheii DSM 19665 = JCM 12249 = ATCC 15930</name>
    <dbReference type="NCBI Taxonomy" id="1122985"/>
    <lineage>
        <taxon>Bacteria</taxon>
        <taxon>Pseudomonadati</taxon>
        <taxon>Bacteroidota</taxon>
        <taxon>Bacteroidia</taxon>
        <taxon>Bacteroidales</taxon>
        <taxon>Prevotellaceae</taxon>
        <taxon>Hoylesella</taxon>
    </lineage>
</organism>
<keyword evidence="2" id="KW-1185">Reference proteome</keyword>
<dbReference type="Proteomes" id="UP000027442">
    <property type="component" value="Unassembled WGS sequence"/>
</dbReference>
<evidence type="ECO:0000313" key="2">
    <source>
        <dbReference type="Proteomes" id="UP000027442"/>
    </source>
</evidence>
<sequence>MWNLVPDDMEQHSTSHGITFQNKYTTACVERHLYKGCLNAPSKIREAENEDKKTHPHVWHFAVYRLKSGCSSNAFARVRAYIIYKRIRDNKHAFRQLLLRSR</sequence>
<comment type="caution">
    <text evidence="1">The sequence shown here is derived from an EMBL/GenBank/DDBJ whole genome shotgun (WGS) entry which is preliminary data.</text>
</comment>
<proteinExistence type="predicted"/>
<gene>
    <name evidence="1" type="ORF">HMPREF1991_00741</name>
</gene>
<dbReference type="PATRIC" id="fig|1122985.7.peg.769"/>
<dbReference type="HOGENOM" id="CLU_2274847_0_0_10"/>